<protein>
    <submittedName>
        <fullName evidence="1">Uncharacterized protein</fullName>
    </submittedName>
</protein>
<name>M2RSS2_CERS8</name>
<accession>M2RSS2</accession>
<evidence type="ECO:0000313" key="2">
    <source>
        <dbReference type="Proteomes" id="UP000016930"/>
    </source>
</evidence>
<dbReference type="AlphaFoldDB" id="M2RSS2"/>
<dbReference type="EMBL" id="KB445791">
    <property type="protein sequence ID" value="EMD41487.1"/>
    <property type="molecule type" value="Genomic_DNA"/>
</dbReference>
<reference evidence="1 2" key="1">
    <citation type="journal article" date="2012" name="Proc. Natl. Acad. Sci. U.S.A.">
        <title>Comparative genomics of Ceriporiopsis subvermispora and Phanerochaete chrysosporium provide insight into selective ligninolysis.</title>
        <authorList>
            <person name="Fernandez-Fueyo E."/>
            <person name="Ruiz-Duenas F.J."/>
            <person name="Ferreira P."/>
            <person name="Floudas D."/>
            <person name="Hibbett D.S."/>
            <person name="Canessa P."/>
            <person name="Larrondo L.F."/>
            <person name="James T.Y."/>
            <person name="Seelenfreund D."/>
            <person name="Lobos S."/>
            <person name="Polanco R."/>
            <person name="Tello M."/>
            <person name="Honda Y."/>
            <person name="Watanabe T."/>
            <person name="Watanabe T."/>
            <person name="Ryu J.S."/>
            <person name="Kubicek C.P."/>
            <person name="Schmoll M."/>
            <person name="Gaskell J."/>
            <person name="Hammel K.E."/>
            <person name="St John F.J."/>
            <person name="Vanden Wymelenberg A."/>
            <person name="Sabat G."/>
            <person name="Splinter BonDurant S."/>
            <person name="Syed K."/>
            <person name="Yadav J.S."/>
            <person name="Doddapaneni H."/>
            <person name="Subramanian V."/>
            <person name="Lavin J.L."/>
            <person name="Oguiza J.A."/>
            <person name="Perez G."/>
            <person name="Pisabarro A.G."/>
            <person name="Ramirez L."/>
            <person name="Santoyo F."/>
            <person name="Master E."/>
            <person name="Coutinho P.M."/>
            <person name="Henrissat B."/>
            <person name="Lombard V."/>
            <person name="Magnuson J.K."/>
            <person name="Kuees U."/>
            <person name="Hori C."/>
            <person name="Igarashi K."/>
            <person name="Samejima M."/>
            <person name="Held B.W."/>
            <person name="Barry K.W."/>
            <person name="LaButti K.M."/>
            <person name="Lapidus A."/>
            <person name="Lindquist E.A."/>
            <person name="Lucas S.M."/>
            <person name="Riley R."/>
            <person name="Salamov A.A."/>
            <person name="Hoffmeister D."/>
            <person name="Schwenk D."/>
            <person name="Hadar Y."/>
            <person name="Yarden O."/>
            <person name="de Vries R.P."/>
            <person name="Wiebenga A."/>
            <person name="Stenlid J."/>
            <person name="Eastwood D."/>
            <person name="Grigoriev I.V."/>
            <person name="Berka R.M."/>
            <person name="Blanchette R.A."/>
            <person name="Kersten P."/>
            <person name="Martinez A.T."/>
            <person name="Vicuna R."/>
            <person name="Cullen D."/>
        </authorList>
    </citation>
    <scope>NUCLEOTIDE SEQUENCE [LARGE SCALE GENOMIC DNA]</scope>
    <source>
        <strain evidence="1 2">B</strain>
    </source>
</reference>
<gene>
    <name evidence="1" type="ORF">CERSUDRAFT_70032</name>
</gene>
<proteinExistence type="predicted"/>
<dbReference type="HOGENOM" id="CLU_041810_1_0_1"/>
<dbReference type="Proteomes" id="UP000016930">
    <property type="component" value="Unassembled WGS sequence"/>
</dbReference>
<keyword evidence="2" id="KW-1185">Reference proteome</keyword>
<evidence type="ECO:0000313" key="1">
    <source>
        <dbReference type="EMBL" id="EMD41487.1"/>
    </source>
</evidence>
<dbReference type="STRING" id="914234.M2RSS2"/>
<sequence length="176" mass="19957">MYSNPDQTRVGLVVSLDFGASPVFALLWNMAQSQLPKEVHQDFQIPIHDEVQPHKWAFSWTTSRAAGFPDRPELYCPELHGLYCILTHYGIRVKAARDTLVVRVPHDEHGTSLLNIALIILDTKQMDDIPMLQQGAAIVTSPRLMGVWHKYEKQDWLQEVEDAAQKEYALLGHGGE</sequence>
<organism evidence="1 2">
    <name type="scientific">Ceriporiopsis subvermispora (strain B)</name>
    <name type="common">White-rot fungus</name>
    <name type="synonym">Gelatoporia subvermispora</name>
    <dbReference type="NCBI Taxonomy" id="914234"/>
    <lineage>
        <taxon>Eukaryota</taxon>
        <taxon>Fungi</taxon>
        <taxon>Dikarya</taxon>
        <taxon>Basidiomycota</taxon>
        <taxon>Agaricomycotina</taxon>
        <taxon>Agaricomycetes</taxon>
        <taxon>Polyporales</taxon>
        <taxon>Gelatoporiaceae</taxon>
        <taxon>Gelatoporia</taxon>
    </lineage>
</organism>